<dbReference type="RefSeq" id="WP_343794348.1">
    <property type="nucleotide sequence ID" value="NZ_BAAAGA010000006.1"/>
</dbReference>
<evidence type="ECO:0000256" key="5">
    <source>
        <dbReference type="ARBA" id="ARBA00023295"/>
    </source>
</evidence>
<comment type="similarity">
    <text evidence="1 7">Belongs to the glycosyl hydrolase 5 (cellulase A) family.</text>
</comment>
<keyword evidence="5 7" id="KW-0326">Glycosidase</keyword>
<evidence type="ECO:0000313" key="10">
    <source>
        <dbReference type="EMBL" id="GAA0627313.1"/>
    </source>
</evidence>
<gene>
    <name evidence="10" type="ORF">GCM10009422_25340</name>
</gene>
<dbReference type="PROSITE" id="PS00659">
    <property type="entry name" value="GLYCOSYL_HYDROL_F5"/>
    <property type="match status" value="1"/>
</dbReference>
<dbReference type="PANTHER" id="PTHR31297">
    <property type="entry name" value="GLUCAN ENDO-1,6-BETA-GLUCOSIDASE B"/>
    <property type="match status" value="1"/>
</dbReference>
<evidence type="ECO:0000256" key="2">
    <source>
        <dbReference type="ARBA" id="ARBA00022801"/>
    </source>
</evidence>
<feature type="domain" description="Glycoside hydrolase family 5" evidence="9">
    <location>
        <begin position="68"/>
        <end position="314"/>
    </location>
</feature>
<proteinExistence type="inferred from homology"/>
<protein>
    <submittedName>
        <fullName evidence="10">Glycoside hydrolase family 5 protein</fullName>
    </submittedName>
</protein>
<dbReference type="InterPro" id="IPR018087">
    <property type="entry name" value="Glyco_hydro_5_CS"/>
</dbReference>
<sequence length="373" mass="40666">MSHRSVRPGLFRLLLAALLLALAAPAIASAADRPTAQQAAAAMGRGFNLGQMFDNDQHAPTLAVARPKIDAYYARGFRTVRIPVTWTEPVGGTTLADPDTGALDPASRRLAELTAVIDYALAQPGLHVVLNAHHEVRLKDGGRADVLARLWADLAVRFGDRDGRLIFEILNEPHLSNKEPMAPATLRAMTGGAYDAIRAADPRRLVVIGGNQWFGAHEMAATWPDLEAVGGGRDVYVMATFHHYNPWTFNGDNQGDYADPWTDEDISGPMRVMANWAATTGGGMPVFIGEWGVGWKSRLATMDCNNVRLWYSRFDAVHASAAGMPTTVWDDGGWFQLFDHDLADFSSNLIDCIDGACVWSNADRYNEACMPTD</sequence>
<dbReference type="InterPro" id="IPR001547">
    <property type="entry name" value="Glyco_hydro_5"/>
</dbReference>
<reference evidence="10 11" key="1">
    <citation type="journal article" date="2019" name="Int. J. Syst. Evol. Microbiol.">
        <title>The Global Catalogue of Microorganisms (GCM) 10K type strain sequencing project: providing services to taxonomists for standard genome sequencing and annotation.</title>
        <authorList>
            <consortium name="The Broad Institute Genomics Platform"/>
            <consortium name="The Broad Institute Genome Sequencing Center for Infectious Disease"/>
            <person name="Wu L."/>
            <person name="Ma J."/>
        </authorList>
    </citation>
    <scope>NUCLEOTIDE SEQUENCE [LARGE SCALE GENOMIC DNA]</scope>
    <source>
        <strain evidence="10 11">JCM 12928</strain>
    </source>
</reference>
<dbReference type="Gene3D" id="3.20.20.80">
    <property type="entry name" value="Glycosidases"/>
    <property type="match status" value="1"/>
</dbReference>
<name>A0ABN1H2N1_9CAUL</name>
<keyword evidence="11" id="KW-1185">Reference proteome</keyword>
<dbReference type="Pfam" id="PF00150">
    <property type="entry name" value="Cellulase"/>
    <property type="match status" value="1"/>
</dbReference>
<comment type="caution">
    <text evidence="10">The sequence shown here is derived from an EMBL/GenBank/DDBJ whole genome shotgun (WGS) entry which is preliminary data.</text>
</comment>
<organism evidence="10 11">
    <name type="scientific">Brevundimonas kwangchunensis</name>
    <dbReference type="NCBI Taxonomy" id="322163"/>
    <lineage>
        <taxon>Bacteria</taxon>
        <taxon>Pseudomonadati</taxon>
        <taxon>Pseudomonadota</taxon>
        <taxon>Alphaproteobacteria</taxon>
        <taxon>Caulobacterales</taxon>
        <taxon>Caulobacteraceae</taxon>
        <taxon>Brevundimonas</taxon>
    </lineage>
</organism>
<feature type="chain" id="PRO_5047041049" evidence="8">
    <location>
        <begin position="31"/>
        <end position="373"/>
    </location>
</feature>
<dbReference type="InterPro" id="IPR050386">
    <property type="entry name" value="Glycosyl_hydrolase_5"/>
</dbReference>
<evidence type="ECO:0000256" key="8">
    <source>
        <dbReference type="SAM" id="SignalP"/>
    </source>
</evidence>
<evidence type="ECO:0000313" key="11">
    <source>
        <dbReference type="Proteomes" id="UP001501352"/>
    </source>
</evidence>
<dbReference type="PANTHER" id="PTHR31297:SF41">
    <property type="entry name" value="ENDOGLUCANASE, PUTATIVE (AFU_ORTHOLOGUE AFUA_5G01830)-RELATED"/>
    <property type="match status" value="1"/>
</dbReference>
<evidence type="ECO:0000256" key="6">
    <source>
        <dbReference type="ARBA" id="ARBA00023326"/>
    </source>
</evidence>
<dbReference type="EMBL" id="BAAAGA010000006">
    <property type="protein sequence ID" value="GAA0627313.1"/>
    <property type="molecule type" value="Genomic_DNA"/>
</dbReference>
<evidence type="ECO:0000256" key="1">
    <source>
        <dbReference type="ARBA" id="ARBA00005641"/>
    </source>
</evidence>
<dbReference type="Proteomes" id="UP001501352">
    <property type="component" value="Unassembled WGS sequence"/>
</dbReference>
<evidence type="ECO:0000256" key="4">
    <source>
        <dbReference type="ARBA" id="ARBA00023277"/>
    </source>
</evidence>
<keyword evidence="3" id="KW-0136">Cellulose degradation</keyword>
<dbReference type="GO" id="GO:0016787">
    <property type="term" value="F:hydrolase activity"/>
    <property type="evidence" value="ECO:0007669"/>
    <property type="project" value="UniProtKB-KW"/>
</dbReference>
<keyword evidence="6" id="KW-0624">Polysaccharide degradation</keyword>
<evidence type="ECO:0000256" key="7">
    <source>
        <dbReference type="RuleBase" id="RU361153"/>
    </source>
</evidence>
<evidence type="ECO:0000256" key="3">
    <source>
        <dbReference type="ARBA" id="ARBA00023001"/>
    </source>
</evidence>
<evidence type="ECO:0000259" key="9">
    <source>
        <dbReference type="Pfam" id="PF00150"/>
    </source>
</evidence>
<keyword evidence="4" id="KW-0119">Carbohydrate metabolism</keyword>
<keyword evidence="8" id="KW-0732">Signal</keyword>
<accession>A0ABN1H2N1</accession>
<feature type="signal peptide" evidence="8">
    <location>
        <begin position="1"/>
        <end position="30"/>
    </location>
</feature>
<dbReference type="InterPro" id="IPR017853">
    <property type="entry name" value="GH"/>
</dbReference>
<keyword evidence="2 7" id="KW-0378">Hydrolase</keyword>
<dbReference type="SUPFAM" id="SSF51445">
    <property type="entry name" value="(Trans)glycosidases"/>
    <property type="match status" value="1"/>
</dbReference>